<comment type="cofactor">
    <cofactor evidence="1">
        <name>L-ascorbate</name>
        <dbReference type="ChEBI" id="CHEBI:38290"/>
    </cofactor>
</comment>
<protein>
    <recommendedName>
        <fullName evidence="5">procollagen-proline 4-dioxygenase</fullName>
        <ecNumber evidence="5">1.14.11.2</ecNumber>
    </recommendedName>
</protein>
<dbReference type="PROSITE" id="PS51471">
    <property type="entry name" value="FE2OG_OXY"/>
    <property type="match status" value="1"/>
</dbReference>
<evidence type="ECO:0000256" key="10">
    <source>
        <dbReference type="ARBA" id="ARBA00023002"/>
    </source>
</evidence>
<dbReference type="AlphaFoldDB" id="A0AAD9MYT4"/>
<evidence type="ECO:0000259" key="13">
    <source>
        <dbReference type="PROSITE" id="PS51471"/>
    </source>
</evidence>
<dbReference type="GO" id="GO:0004656">
    <property type="term" value="F:procollagen-proline 4-dioxygenase activity"/>
    <property type="evidence" value="ECO:0007669"/>
    <property type="project" value="UniProtKB-EC"/>
</dbReference>
<evidence type="ECO:0000256" key="4">
    <source>
        <dbReference type="ARBA" id="ARBA00006511"/>
    </source>
</evidence>
<dbReference type="EMBL" id="JAODUP010000523">
    <property type="protein sequence ID" value="KAK2147984.1"/>
    <property type="molecule type" value="Genomic_DNA"/>
</dbReference>
<dbReference type="GO" id="GO:0005788">
    <property type="term" value="C:endoplasmic reticulum lumen"/>
    <property type="evidence" value="ECO:0007669"/>
    <property type="project" value="UniProtKB-SubCell"/>
</dbReference>
<comment type="caution">
    <text evidence="14">The sequence shown here is derived from an EMBL/GenBank/DDBJ whole genome shotgun (WGS) entry which is preliminary data.</text>
</comment>
<evidence type="ECO:0000256" key="12">
    <source>
        <dbReference type="ARBA" id="ARBA00023180"/>
    </source>
</evidence>
<keyword evidence="9" id="KW-0223">Dioxygenase</keyword>
<dbReference type="Gene3D" id="2.60.120.620">
    <property type="entry name" value="q2cbj1_9rhob like domain"/>
    <property type="match status" value="1"/>
</dbReference>
<keyword evidence="11" id="KW-0408">Iron</keyword>
<dbReference type="InterPro" id="IPR011990">
    <property type="entry name" value="TPR-like_helical_dom_sf"/>
</dbReference>
<dbReference type="PANTHER" id="PTHR10869">
    <property type="entry name" value="PROLYL 4-HYDROXYLASE ALPHA SUBUNIT"/>
    <property type="match status" value="1"/>
</dbReference>
<gene>
    <name evidence="14" type="ORF">LSH36_523g00026</name>
</gene>
<organism evidence="14 15">
    <name type="scientific">Paralvinella palmiformis</name>
    <dbReference type="NCBI Taxonomy" id="53620"/>
    <lineage>
        <taxon>Eukaryota</taxon>
        <taxon>Metazoa</taxon>
        <taxon>Spiralia</taxon>
        <taxon>Lophotrochozoa</taxon>
        <taxon>Annelida</taxon>
        <taxon>Polychaeta</taxon>
        <taxon>Sedentaria</taxon>
        <taxon>Canalipalpata</taxon>
        <taxon>Terebellida</taxon>
        <taxon>Terebelliformia</taxon>
        <taxon>Alvinellidae</taxon>
        <taxon>Paralvinella</taxon>
    </lineage>
</organism>
<evidence type="ECO:0000256" key="7">
    <source>
        <dbReference type="ARBA" id="ARBA00022824"/>
    </source>
</evidence>
<dbReference type="Pfam" id="PF08336">
    <property type="entry name" value="P4Ha_N"/>
    <property type="match status" value="1"/>
</dbReference>
<dbReference type="PANTHER" id="PTHR10869:SF244">
    <property type="entry name" value="PROLYL 4-HYDROXYLASE SUBUNIT ALPHA-2"/>
    <property type="match status" value="1"/>
</dbReference>
<dbReference type="GO" id="GO:0005506">
    <property type="term" value="F:iron ion binding"/>
    <property type="evidence" value="ECO:0007669"/>
    <property type="project" value="InterPro"/>
</dbReference>
<sequence>MSCLLSHCCNILIYQLVAGYKWSSRAVISWCYIYTWTGDMEVEIGFSTCLMVVFLLTGVHSELFSSITSLHRLMKQGEGHVLVAHHLAERRPEDGSTVLRLLSEVHSLYDKHPLSVEHPIITLNILKTFRVMATFTDEHFIKDIRDKGLDWPTDEDVSGAYHAIARLQKTYELPFDDVIGGSVAGIQSGFSLLEEDVVRIAEQALNMGYNATAMSWLDRKWTDTTCATCCQQLVNRLGTPSGGAVCSKEWRHGHISGSGLPKSGHRDKQSRYPEYEELCRKSLSNGHGSRKPLFCSYSSGRVPYVRYRHEFYSLDPLIVMFYDVVSEIESLFLKYVASHVLESGGIAIKGENRDISSFDNRVGHVGWVYDDWHPIISRISRRIADVTTLSTLSLAAATHAEPLQICNYGVGGHFRPHQDAFADDVTNIPEMAIGSGNRDATFMVYLSDVRVGGATVFPDLEVYVRPVKMAAVFWLNTWRSGRRDSRSVHGGCPVLVGDKWIANKWMWSIGQTFKRPCGLSENDTDISLYMSRD</sequence>
<evidence type="ECO:0000256" key="3">
    <source>
        <dbReference type="ARBA" id="ARBA00004319"/>
    </source>
</evidence>
<proteinExistence type="inferred from homology"/>
<evidence type="ECO:0000256" key="5">
    <source>
        <dbReference type="ARBA" id="ARBA00012269"/>
    </source>
</evidence>
<keyword evidence="10" id="KW-0560">Oxidoreductase</keyword>
<evidence type="ECO:0000256" key="11">
    <source>
        <dbReference type="ARBA" id="ARBA00023004"/>
    </source>
</evidence>
<keyword evidence="8" id="KW-0847">Vitamin C</keyword>
<comment type="similarity">
    <text evidence="4">Belongs to the P4HA family.</text>
</comment>
<evidence type="ECO:0000313" key="15">
    <source>
        <dbReference type="Proteomes" id="UP001208570"/>
    </source>
</evidence>
<dbReference type="EC" id="1.14.11.2" evidence="5"/>
<evidence type="ECO:0000256" key="8">
    <source>
        <dbReference type="ARBA" id="ARBA00022896"/>
    </source>
</evidence>
<evidence type="ECO:0000256" key="2">
    <source>
        <dbReference type="ARBA" id="ARBA00002035"/>
    </source>
</evidence>
<evidence type="ECO:0000313" key="14">
    <source>
        <dbReference type="EMBL" id="KAK2147984.1"/>
    </source>
</evidence>
<dbReference type="Gene3D" id="1.25.40.10">
    <property type="entry name" value="Tetratricopeptide repeat domain"/>
    <property type="match status" value="1"/>
</dbReference>
<dbReference type="GO" id="GO:0031418">
    <property type="term" value="F:L-ascorbic acid binding"/>
    <property type="evidence" value="ECO:0007669"/>
    <property type="project" value="UniProtKB-KW"/>
</dbReference>
<dbReference type="InterPro" id="IPR005123">
    <property type="entry name" value="Oxoglu/Fe-dep_dioxygenase_dom"/>
</dbReference>
<evidence type="ECO:0000256" key="9">
    <source>
        <dbReference type="ARBA" id="ARBA00022964"/>
    </source>
</evidence>
<keyword evidence="7" id="KW-0256">Endoplasmic reticulum</keyword>
<dbReference type="SMART" id="SM00702">
    <property type="entry name" value="P4Hc"/>
    <property type="match status" value="1"/>
</dbReference>
<dbReference type="InterPro" id="IPR045054">
    <property type="entry name" value="P4HA-like"/>
</dbReference>
<feature type="domain" description="Fe2OG dioxygenase" evidence="13">
    <location>
        <begin position="399"/>
        <end position="508"/>
    </location>
</feature>
<keyword evidence="6" id="KW-0479">Metal-binding</keyword>
<dbReference type="Pfam" id="PF13640">
    <property type="entry name" value="2OG-FeII_Oxy_3"/>
    <property type="match status" value="1"/>
</dbReference>
<keyword evidence="12" id="KW-0325">Glycoprotein</keyword>
<accession>A0AAD9MYT4</accession>
<reference evidence="14" key="1">
    <citation type="journal article" date="2023" name="Mol. Biol. Evol.">
        <title>Third-Generation Sequencing Reveals the Adaptive Role of the Epigenome in Three Deep-Sea Polychaetes.</title>
        <authorList>
            <person name="Perez M."/>
            <person name="Aroh O."/>
            <person name="Sun Y."/>
            <person name="Lan Y."/>
            <person name="Juniper S.K."/>
            <person name="Young C.R."/>
            <person name="Angers B."/>
            <person name="Qian P.Y."/>
        </authorList>
    </citation>
    <scope>NUCLEOTIDE SEQUENCE</scope>
    <source>
        <strain evidence="14">P08H-3</strain>
    </source>
</reference>
<dbReference type="InterPro" id="IPR006620">
    <property type="entry name" value="Pro_4_hyd_alph"/>
</dbReference>
<keyword evidence="15" id="KW-1185">Reference proteome</keyword>
<evidence type="ECO:0000256" key="1">
    <source>
        <dbReference type="ARBA" id="ARBA00001961"/>
    </source>
</evidence>
<dbReference type="Proteomes" id="UP001208570">
    <property type="component" value="Unassembled WGS sequence"/>
</dbReference>
<evidence type="ECO:0000256" key="6">
    <source>
        <dbReference type="ARBA" id="ARBA00022723"/>
    </source>
</evidence>
<dbReference type="InterPro" id="IPR013547">
    <property type="entry name" value="P4H_N"/>
</dbReference>
<comment type="subcellular location">
    <subcellularLocation>
        <location evidence="3">Endoplasmic reticulum lumen</location>
    </subcellularLocation>
</comment>
<comment type="function">
    <text evidence="2">Catalyzes the post-translational formation of 4-hydroxyproline in -Xaa-Pro-Gly- sequences in collagens and other proteins.</text>
</comment>
<name>A0AAD9MYT4_9ANNE</name>
<dbReference type="InterPro" id="IPR044862">
    <property type="entry name" value="Pro_4_hyd_alph_FE2OG_OXY"/>
</dbReference>